<keyword evidence="2" id="KW-1185">Reference proteome</keyword>
<name>A0A2R6S3H1_9APHY</name>
<protein>
    <submittedName>
        <fullName evidence="1">Uncharacterized protein</fullName>
    </submittedName>
</protein>
<dbReference type="EMBL" id="MLYV02000101">
    <property type="protein sequence ID" value="PSS36837.1"/>
    <property type="molecule type" value="Genomic_DNA"/>
</dbReference>
<comment type="caution">
    <text evidence="1">The sequence shown here is derived from an EMBL/GenBank/DDBJ whole genome shotgun (WGS) entry which is preliminary data.</text>
</comment>
<dbReference type="Proteomes" id="UP000186601">
    <property type="component" value="Unassembled WGS sequence"/>
</dbReference>
<sequence length="272" mass="30285">WAHLSNITTFYPMHNNLVNADNNHDFTIICQLVSIHTLHIANCIAWHLVTIIGNLLHPDESFNAFNCDLICDVFAVYSIQLTWIVSPASCSSWEEKMYRLRKGLISGPGHVGTYLGDTTLDVGSMFQWVRFEKTSVLCTIDVATAYKQAVQEFKKNISHDAEALLPPVAAILCGVYRINDNKFFMGPDGNWNPYKDFGGLDDSKATCLLGQAIFADDYKVIKCNVRTLVDMGCTGDGQKLKSIYTDTGHGSFLKLCHVLFEVCSIICVVNSN</sequence>
<dbReference type="AlphaFoldDB" id="A0A2R6S3H1"/>
<reference evidence="1 2" key="1">
    <citation type="submission" date="2018-02" db="EMBL/GenBank/DDBJ databases">
        <title>Genome sequence of the basidiomycete white-rot fungus Phlebia centrifuga.</title>
        <authorList>
            <person name="Granchi Z."/>
            <person name="Peng M."/>
            <person name="de Vries R.P."/>
            <person name="Hilden K."/>
            <person name="Makela M.R."/>
            <person name="Grigoriev I."/>
            <person name="Riley R."/>
        </authorList>
    </citation>
    <scope>NUCLEOTIDE SEQUENCE [LARGE SCALE GENOMIC DNA]</scope>
    <source>
        <strain evidence="1 2">FBCC195</strain>
    </source>
</reference>
<evidence type="ECO:0000313" key="1">
    <source>
        <dbReference type="EMBL" id="PSS36837.1"/>
    </source>
</evidence>
<organism evidence="1 2">
    <name type="scientific">Hermanssonia centrifuga</name>
    <dbReference type="NCBI Taxonomy" id="98765"/>
    <lineage>
        <taxon>Eukaryota</taxon>
        <taxon>Fungi</taxon>
        <taxon>Dikarya</taxon>
        <taxon>Basidiomycota</taxon>
        <taxon>Agaricomycotina</taxon>
        <taxon>Agaricomycetes</taxon>
        <taxon>Polyporales</taxon>
        <taxon>Meruliaceae</taxon>
        <taxon>Hermanssonia</taxon>
    </lineage>
</organism>
<feature type="non-terminal residue" evidence="1">
    <location>
        <position position="1"/>
    </location>
</feature>
<evidence type="ECO:0000313" key="2">
    <source>
        <dbReference type="Proteomes" id="UP000186601"/>
    </source>
</evidence>
<gene>
    <name evidence="1" type="ORF">PHLCEN_2v1319</name>
</gene>
<accession>A0A2R6S3H1</accession>
<proteinExistence type="predicted"/>